<comment type="similarity">
    <text evidence="5">Belongs to the class-II pyridoxal-phosphate-dependent aminotransferase family. MalY/PatB cystathionine beta-lyase subfamily.</text>
</comment>
<dbReference type="STRING" id="525919.Apre_1624"/>
<dbReference type="Gene3D" id="3.90.1150.10">
    <property type="entry name" value="Aspartate Aminotransferase, domain 1"/>
    <property type="match status" value="1"/>
</dbReference>
<evidence type="ECO:0000256" key="3">
    <source>
        <dbReference type="ARBA" id="ARBA00022898"/>
    </source>
</evidence>
<feature type="domain" description="Aminotransferase class I/classII large" evidence="6">
    <location>
        <begin position="45"/>
        <end position="396"/>
    </location>
</feature>
<keyword evidence="4" id="KW-0456">Lyase</keyword>
<dbReference type="PANTHER" id="PTHR43525">
    <property type="entry name" value="PROTEIN MALY"/>
    <property type="match status" value="1"/>
</dbReference>
<gene>
    <name evidence="7" type="ordered locus">Apre_1624</name>
</gene>
<name>C7REN2_ANAPD</name>
<dbReference type="InterPro" id="IPR004839">
    <property type="entry name" value="Aminotransferase_I/II_large"/>
</dbReference>
<dbReference type="GO" id="GO:0047804">
    <property type="term" value="F:cysteine-S-conjugate beta-lyase activity"/>
    <property type="evidence" value="ECO:0007669"/>
    <property type="project" value="UniProtKB-EC"/>
</dbReference>
<dbReference type="AlphaFoldDB" id="C7REN2"/>
<accession>C7REN2</accession>
<dbReference type="EC" id="4.4.1.13" evidence="2"/>
<evidence type="ECO:0000256" key="2">
    <source>
        <dbReference type="ARBA" id="ARBA00012224"/>
    </source>
</evidence>
<reference evidence="7 8" key="1">
    <citation type="journal article" date="2009" name="Stand. Genomic Sci.">
        <title>Complete genome sequence of Anaerococcus prevotii type strain (PC1).</title>
        <authorList>
            <person name="Labutti K."/>
            <person name="Pukall R."/>
            <person name="Steenblock K."/>
            <person name="Glavina Del Rio T."/>
            <person name="Tice H."/>
            <person name="Copeland A."/>
            <person name="Cheng J.F."/>
            <person name="Lucas S."/>
            <person name="Chen F."/>
            <person name="Nolan M."/>
            <person name="Bruce D."/>
            <person name="Goodwin L."/>
            <person name="Pitluck S."/>
            <person name="Ivanova N."/>
            <person name="Mavromatis K."/>
            <person name="Ovchinnikova G."/>
            <person name="Pati A."/>
            <person name="Chen A."/>
            <person name="Palaniappan K."/>
            <person name="Land M."/>
            <person name="Hauser L."/>
            <person name="Chang Y.J."/>
            <person name="Jeffries C.D."/>
            <person name="Chain P."/>
            <person name="Saunders E."/>
            <person name="Brettin T."/>
            <person name="Detter J.C."/>
            <person name="Han C."/>
            <person name="Goker M."/>
            <person name="Bristow J."/>
            <person name="Eisen J.A."/>
            <person name="Markowitz V."/>
            <person name="Hugenholtz P."/>
            <person name="Kyrpides N.C."/>
            <person name="Klenk H.P."/>
            <person name="Lapidus A."/>
        </authorList>
    </citation>
    <scope>NUCLEOTIDE SEQUENCE [LARGE SCALE GENOMIC DNA]</scope>
    <source>
        <strain evidence="8">ATCC 9321 / DSM 20548 / JCM 6508 / NCTC 11806 / PC1</strain>
    </source>
</reference>
<evidence type="ECO:0000313" key="7">
    <source>
        <dbReference type="EMBL" id="ACV29645.1"/>
    </source>
</evidence>
<dbReference type="InterPro" id="IPR015422">
    <property type="entry name" value="PyrdxlP-dep_Trfase_small"/>
</dbReference>
<dbReference type="GO" id="GO:0030170">
    <property type="term" value="F:pyridoxal phosphate binding"/>
    <property type="evidence" value="ECO:0007669"/>
    <property type="project" value="InterPro"/>
</dbReference>
<sequence length="402" mass="45571">MKFEFDKMLERHGMDAIAVDGLGTVPGMSPDKPKEGFDVIPMWVADMNFATAPSIQEAIIKRAKHPAFGYFAPTDEYYQAIIDWHRDRKGIGDIKKEHIGYENGVLGGVISALNVFCSRGDKVLVHSPTYIGFTNSLTNNGYEIIHSDLIKDKDGRWVMDYQNMEELIVREKISATIMCNPHNPTGRVWSKEELKRACDIFEKHGVKIISDEIWSDIILDGNRQTPTQNVSDYAHENTVALYAPSKTFNLAGLVGSYHIIYNGYLRNRINKESSLSHYNSMNVLSMHGLIGAYSKTGREWTDELNQTLTQNVNYACDFIEENFKGVSVNKPEGTYMLFVDFSKYCKDKGVDIGEILKRGWDCGVAWQDGRAFNGKYAIRMNLALPLDKVKEAFDKLKKYVVL</sequence>
<proteinExistence type="inferred from homology"/>
<dbReference type="PANTHER" id="PTHR43525:SF1">
    <property type="entry name" value="PROTEIN MALY"/>
    <property type="match status" value="1"/>
</dbReference>
<dbReference type="Proteomes" id="UP000002294">
    <property type="component" value="Chromosome"/>
</dbReference>
<dbReference type="OrthoDB" id="9802872at2"/>
<keyword evidence="8" id="KW-1185">Reference proteome</keyword>
<keyword evidence="7" id="KW-0808">Transferase</keyword>
<organism evidence="7 8">
    <name type="scientific">Anaerococcus prevotii (strain ATCC 9321 / DSM 20548 / JCM 6508 / NCTC 11806 / PC1)</name>
    <name type="common">Peptostreptococcus prevotii</name>
    <name type="synonym">Peptococcus prevotii</name>
    <dbReference type="NCBI Taxonomy" id="525919"/>
    <lineage>
        <taxon>Bacteria</taxon>
        <taxon>Bacillati</taxon>
        <taxon>Bacillota</taxon>
        <taxon>Tissierellia</taxon>
        <taxon>Tissierellales</taxon>
        <taxon>Peptoniphilaceae</taxon>
        <taxon>Anaerococcus</taxon>
    </lineage>
</organism>
<dbReference type="SUPFAM" id="SSF53383">
    <property type="entry name" value="PLP-dependent transferases"/>
    <property type="match status" value="1"/>
</dbReference>
<dbReference type="InterPro" id="IPR051798">
    <property type="entry name" value="Class-II_PLP-Dep_Aminotrans"/>
</dbReference>
<evidence type="ECO:0000259" key="6">
    <source>
        <dbReference type="Pfam" id="PF00155"/>
    </source>
</evidence>
<evidence type="ECO:0000313" key="8">
    <source>
        <dbReference type="Proteomes" id="UP000002294"/>
    </source>
</evidence>
<dbReference type="KEGG" id="apr:Apre_1624"/>
<evidence type="ECO:0000256" key="4">
    <source>
        <dbReference type="ARBA" id="ARBA00023239"/>
    </source>
</evidence>
<dbReference type="RefSeq" id="WP_015778541.1">
    <property type="nucleotide sequence ID" value="NC_013171.1"/>
</dbReference>
<dbReference type="InterPro" id="IPR015421">
    <property type="entry name" value="PyrdxlP-dep_Trfase_major"/>
</dbReference>
<dbReference type="CDD" id="cd00609">
    <property type="entry name" value="AAT_like"/>
    <property type="match status" value="1"/>
</dbReference>
<keyword evidence="7" id="KW-0032">Aminotransferase</keyword>
<dbReference type="Pfam" id="PF00155">
    <property type="entry name" value="Aminotran_1_2"/>
    <property type="match status" value="1"/>
</dbReference>
<keyword evidence="3" id="KW-0663">Pyridoxal phosphate</keyword>
<dbReference type="GO" id="GO:0008483">
    <property type="term" value="F:transaminase activity"/>
    <property type="evidence" value="ECO:0007669"/>
    <property type="project" value="UniProtKB-KW"/>
</dbReference>
<dbReference type="HOGENOM" id="CLU_017584_15_0_9"/>
<evidence type="ECO:0000256" key="5">
    <source>
        <dbReference type="ARBA" id="ARBA00037974"/>
    </source>
</evidence>
<dbReference type="eggNOG" id="COG1168">
    <property type="taxonomic scope" value="Bacteria"/>
</dbReference>
<dbReference type="EMBL" id="CP001708">
    <property type="protein sequence ID" value="ACV29645.1"/>
    <property type="molecule type" value="Genomic_DNA"/>
</dbReference>
<comment type="cofactor">
    <cofactor evidence="1">
        <name>pyridoxal 5'-phosphate</name>
        <dbReference type="ChEBI" id="CHEBI:597326"/>
    </cofactor>
</comment>
<evidence type="ECO:0000256" key="1">
    <source>
        <dbReference type="ARBA" id="ARBA00001933"/>
    </source>
</evidence>
<dbReference type="Gene3D" id="3.40.640.10">
    <property type="entry name" value="Type I PLP-dependent aspartate aminotransferase-like (Major domain)"/>
    <property type="match status" value="1"/>
</dbReference>
<dbReference type="InterPro" id="IPR015424">
    <property type="entry name" value="PyrdxlP-dep_Trfase"/>
</dbReference>
<protein>
    <recommendedName>
        <fullName evidence="2">cysteine-S-conjugate beta-lyase</fullName>
        <ecNumber evidence="2">4.4.1.13</ecNumber>
    </recommendedName>
</protein>